<evidence type="ECO:0000313" key="5">
    <source>
        <dbReference type="Proteomes" id="UP000055014"/>
    </source>
</evidence>
<gene>
    <name evidence="1" type="ORF">DIT26_00490</name>
    <name evidence="2" type="ORF">XD86_0374</name>
    <name evidence="3" type="ORF">XE02_0465</name>
</gene>
<comment type="caution">
    <text evidence="2">The sequence shown here is derived from an EMBL/GenBank/DDBJ whole genome shotgun (WGS) entry which is preliminary data.</text>
</comment>
<organism evidence="2 4">
    <name type="scientific">Mesotoga infera</name>
    <dbReference type="NCBI Taxonomy" id="1236046"/>
    <lineage>
        <taxon>Bacteria</taxon>
        <taxon>Thermotogati</taxon>
        <taxon>Thermotogota</taxon>
        <taxon>Thermotogae</taxon>
        <taxon>Kosmotogales</taxon>
        <taxon>Kosmotogaceae</taxon>
        <taxon>Mesotoga</taxon>
    </lineage>
</organism>
<dbReference type="PATRIC" id="fig|1236046.5.peg.1700"/>
<reference evidence="2" key="1">
    <citation type="journal article" date="2015" name="MBio">
        <title>Genome-resolved metagenomic analysis reveals roles for candidate phyla and other microbial community members in biogeochemical transformations in oil reservoirs.</title>
        <authorList>
            <person name="Hu P."/>
            <person name="Tom L."/>
            <person name="Singh A."/>
            <person name="Thomas B.C."/>
            <person name="Baker B.J."/>
            <person name="Piceno Y.M."/>
            <person name="Andersen G.L."/>
            <person name="Banfield J.F."/>
        </authorList>
    </citation>
    <scope>NUCLEOTIDE SEQUENCE [LARGE SCALE GENOMIC DNA]</scope>
    <source>
        <strain evidence="2">46_47</strain>
        <strain evidence="3">46_70</strain>
    </source>
</reference>
<sequence>MFEKIDYWISAASYSDRNGTWLIEAALIHPNIGETHEYGEEWTREEIIEKCDVFVFCLITKDEKGNWKRGDQVRKIETDKGTFIRVDGLKMTGDYLGDIPFFEGAR</sequence>
<protein>
    <submittedName>
        <fullName evidence="2">Uncharacterized protein</fullName>
    </submittedName>
</protein>
<dbReference type="AlphaFoldDB" id="A0A101H0L1"/>
<accession>A0A101H0L1</accession>
<evidence type="ECO:0000313" key="1">
    <source>
        <dbReference type="EMBL" id="HCO69061.1"/>
    </source>
</evidence>
<evidence type="ECO:0000313" key="4">
    <source>
        <dbReference type="Proteomes" id="UP000054260"/>
    </source>
</evidence>
<proteinExistence type="predicted"/>
<evidence type="ECO:0000313" key="3">
    <source>
        <dbReference type="EMBL" id="KUK90608.1"/>
    </source>
</evidence>
<dbReference type="Proteomes" id="UP000055014">
    <property type="component" value="Unassembled WGS sequence"/>
</dbReference>
<dbReference type="EMBL" id="DQBS01000010">
    <property type="protein sequence ID" value="HCO69061.1"/>
    <property type="molecule type" value="Genomic_DNA"/>
</dbReference>
<dbReference type="EMBL" id="LGGW01000027">
    <property type="protein sequence ID" value="KUK90608.1"/>
    <property type="molecule type" value="Genomic_DNA"/>
</dbReference>
<dbReference type="EMBL" id="LGGH01000035">
    <property type="protein sequence ID" value="KUK68131.1"/>
    <property type="molecule type" value="Genomic_DNA"/>
</dbReference>
<evidence type="ECO:0000313" key="2">
    <source>
        <dbReference type="EMBL" id="KUK68131.1"/>
    </source>
</evidence>
<name>A0A101H0L1_9BACT</name>
<reference evidence="1 6" key="3">
    <citation type="journal article" date="2018" name="Nat. Biotechnol.">
        <title>A standardized bacterial taxonomy based on genome phylogeny substantially revises the tree of life.</title>
        <authorList>
            <person name="Parks D.H."/>
            <person name="Chuvochina M."/>
            <person name="Waite D.W."/>
            <person name="Rinke C."/>
            <person name="Skarshewski A."/>
            <person name="Chaumeil P.A."/>
            <person name="Hugenholtz P."/>
        </authorList>
    </citation>
    <scope>NUCLEOTIDE SEQUENCE [LARGE SCALE GENOMIC DNA]</scope>
    <source>
        <strain evidence="1">UBA9905</strain>
    </source>
</reference>
<evidence type="ECO:0000313" key="6">
    <source>
        <dbReference type="Proteomes" id="UP000264215"/>
    </source>
</evidence>
<dbReference type="Proteomes" id="UP000054260">
    <property type="component" value="Unassembled WGS sequence"/>
</dbReference>
<reference evidence="4 5" key="2">
    <citation type="journal article" date="2015" name="MBio">
        <title>Genome-Resolved Metagenomic Analysis Reveals Roles for Candidate Phyla and Other Microbial Community Members in Biogeochemical Transformations in Oil Reservoirs.</title>
        <authorList>
            <person name="Hu P."/>
            <person name="Tom L."/>
            <person name="Singh A."/>
            <person name="Thomas B.C."/>
            <person name="Baker B.J."/>
            <person name="Piceno Y.M."/>
            <person name="Andersen G.L."/>
            <person name="Banfield J.F."/>
        </authorList>
    </citation>
    <scope>NUCLEOTIDE SEQUENCE [LARGE SCALE GENOMIC DNA]</scope>
</reference>
<dbReference type="Proteomes" id="UP000264215">
    <property type="component" value="Unassembled WGS sequence"/>
</dbReference>